<dbReference type="KEGG" id="bti:BTG_14430"/>
<organism evidence="1 2">
    <name type="scientific">Bacillus thuringiensis HD-771</name>
    <dbReference type="NCBI Taxonomy" id="1218175"/>
    <lineage>
        <taxon>Bacteria</taxon>
        <taxon>Bacillati</taxon>
        <taxon>Bacillota</taxon>
        <taxon>Bacilli</taxon>
        <taxon>Bacillales</taxon>
        <taxon>Bacillaceae</taxon>
        <taxon>Bacillus</taxon>
        <taxon>Bacillus cereus group</taxon>
    </lineage>
</organism>
<proteinExistence type="predicted"/>
<accession>A0A9W3J9B8</accession>
<dbReference type="Proteomes" id="UP000005259">
    <property type="component" value="Chromosome"/>
</dbReference>
<gene>
    <name evidence="1" type="ORF">BTG_14430</name>
</gene>
<sequence>MCDFINVCKMEYTFINIFLLELWQGLITFLNDLYGEYCISTPAPTILGEKSIVNTSNIKLVHSFLFYMKI</sequence>
<reference evidence="1 2" key="1">
    <citation type="submission" date="2012-08" db="EMBL/GenBank/DDBJ databases">
        <authorList>
            <person name="Doggett N."/>
            <person name="Teshima H."/>
            <person name="Bruce D."/>
            <person name="Detter J.C."/>
            <person name="Johnson S.L."/>
            <person name="Han C."/>
        </authorList>
    </citation>
    <scope>NUCLEOTIDE SEQUENCE [LARGE SCALE GENOMIC DNA]</scope>
    <source>
        <strain evidence="1 2">HD-771</strain>
    </source>
</reference>
<evidence type="ECO:0000313" key="2">
    <source>
        <dbReference type="Proteomes" id="UP000005259"/>
    </source>
</evidence>
<dbReference type="AlphaFoldDB" id="A0A9W3J9B8"/>
<dbReference type="EMBL" id="CP003752">
    <property type="protein sequence ID" value="AFQ16338.1"/>
    <property type="molecule type" value="Genomic_DNA"/>
</dbReference>
<protein>
    <submittedName>
        <fullName evidence="1">Uncharacterized protein</fullName>
    </submittedName>
</protein>
<name>A0A9W3J9B8_BACTU</name>
<evidence type="ECO:0000313" key="1">
    <source>
        <dbReference type="EMBL" id="AFQ16338.1"/>
    </source>
</evidence>